<dbReference type="GO" id="GO:0008270">
    <property type="term" value="F:zinc ion binding"/>
    <property type="evidence" value="ECO:0007669"/>
    <property type="project" value="UniProtKB-KW"/>
</dbReference>
<evidence type="ECO:0000256" key="4">
    <source>
        <dbReference type="PROSITE-ProRule" id="PRU00134"/>
    </source>
</evidence>
<sequence length="202" mass="22982">MEAVRDDPVIQTTQTGSHGRYVLDIDDIITFPDIGHIPVFPPKPGESWYILTEIVADISLGRPVFRVEDKLEGNYWVVAFYTDNDVEDARDCVPGSLLCIKNGRPKQFLDGRYGFRIDDPSTVLVLPCTMAKLREINNSLRERSDAGLLLTCVACNTPVKQGCVRCKTRYCSQACQKRDWPNHKPVCKVLKKLHEWNRTDWG</sequence>
<evidence type="ECO:0000256" key="2">
    <source>
        <dbReference type="ARBA" id="ARBA00022771"/>
    </source>
</evidence>
<dbReference type="HOGENOM" id="CLU_076139_2_0_1"/>
<evidence type="ECO:0000313" key="6">
    <source>
        <dbReference type="EMBL" id="KIJ23190.1"/>
    </source>
</evidence>
<feature type="domain" description="MYND-type" evidence="5">
    <location>
        <begin position="152"/>
        <end position="187"/>
    </location>
</feature>
<proteinExistence type="predicted"/>
<keyword evidence="1" id="KW-0479">Metal-binding</keyword>
<keyword evidence="2 4" id="KW-0863">Zinc-finger</keyword>
<name>A0A0C9UDI1_SPHS4</name>
<reference evidence="6 7" key="1">
    <citation type="submission" date="2014-06" db="EMBL/GenBank/DDBJ databases">
        <title>Evolutionary Origins and Diversification of the Mycorrhizal Mutualists.</title>
        <authorList>
            <consortium name="DOE Joint Genome Institute"/>
            <consortium name="Mycorrhizal Genomics Consortium"/>
            <person name="Kohler A."/>
            <person name="Kuo A."/>
            <person name="Nagy L.G."/>
            <person name="Floudas D."/>
            <person name="Copeland A."/>
            <person name="Barry K.W."/>
            <person name="Cichocki N."/>
            <person name="Veneault-Fourrey C."/>
            <person name="LaButti K."/>
            <person name="Lindquist E.A."/>
            <person name="Lipzen A."/>
            <person name="Lundell T."/>
            <person name="Morin E."/>
            <person name="Murat C."/>
            <person name="Riley R."/>
            <person name="Ohm R."/>
            <person name="Sun H."/>
            <person name="Tunlid A."/>
            <person name="Henrissat B."/>
            <person name="Grigoriev I.V."/>
            <person name="Hibbett D.S."/>
            <person name="Martin F."/>
        </authorList>
    </citation>
    <scope>NUCLEOTIDE SEQUENCE [LARGE SCALE GENOMIC DNA]</scope>
    <source>
        <strain evidence="6 7">SS14</strain>
    </source>
</reference>
<dbReference type="Pfam" id="PF01753">
    <property type="entry name" value="zf-MYND"/>
    <property type="match status" value="1"/>
</dbReference>
<keyword evidence="7" id="KW-1185">Reference proteome</keyword>
<dbReference type="InterPro" id="IPR002893">
    <property type="entry name" value="Znf_MYND"/>
</dbReference>
<dbReference type="AlphaFoldDB" id="A0A0C9UDI1"/>
<keyword evidence="3" id="KW-0862">Zinc</keyword>
<evidence type="ECO:0000259" key="5">
    <source>
        <dbReference type="PROSITE" id="PS50865"/>
    </source>
</evidence>
<dbReference type="SUPFAM" id="SSF144232">
    <property type="entry name" value="HIT/MYND zinc finger-like"/>
    <property type="match status" value="1"/>
</dbReference>
<dbReference type="EMBL" id="KN837766">
    <property type="protein sequence ID" value="KIJ23190.1"/>
    <property type="molecule type" value="Genomic_DNA"/>
</dbReference>
<evidence type="ECO:0000313" key="7">
    <source>
        <dbReference type="Proteomes" id="UP000054279"/>
    </source>
</evidence>
<dbReference type="Gene3D" id="6.10.140.2220">
    <property type="match status" value="1"/>
</dbReference>
<protein>
    <recommendedName>
        <fullName evidence="5">MYND-type domain-containing protein</fullName>
    </recommendedName>
</protein>
<organism evidence="6 7">
    <name type="scientific">Sphaerobolus stellatus (strain SS14)</name>
    <dbReference type="NCBI Taxonomy" id="990650"/>
    <lineage>
        <taxon>Eukaryota</taxon>
        <taxon>Fungi</taxon>
        <taxon>Dikarya</taxon>
        <taxon>Basidiomycota</taxon>
        <taxon>Agaricomycotina</taxon>
        <taxon>Agaricomycetes</taxon>
        <taxon>Phallomycetidae</taxon>
        <taxon>Geastrales</taxon>
        <taxon>Sphaerobolaceae</taxon>
        <taxon>Sphaerobolus</taxon>
    </lineage>
</organism>
<gene>
    <name evidence="6" type="ORF">M422DRAFT_237871</name>
</gene>
<evidence type="ECO:0000256" key="1">
    <source>
        <dbReference type="ARBA" id="ARBA00022723"/>
    </source>
</evidence>
<accession>A0A0C9UDI1</accession>
<evidence type="ECO:0000256" key="3">
    <source>
        <dbReference type="ARBA" id="ARBA00022833"/>
    </source>
</evidence>
<dbReference type="PROSITE" id="PS50865">
    <property type="entry name" value="ZF_MYND_2"/>
    <property type="match status" value="1"/>
</dbReference>
<dbReference type="Proteomes" id="UP000054279">
    <property type="component" value="Unassembled WGS sequence"/>
</dbReference>
<dbReference type="OrthoDB" id="265717at2759"/>